<evidence type="ECO:0000256" key="4">
    <source>
        <dbReference type="SAM" id="MobiDB-lite"/>
    </source>
</evidence>
<evidence type="ECO:0000256" key="1">
    <source>
        <dbReference type="ARBA" id="ARBA00023015"/>
    </source>
</evidence>
<dbReference type="Proteomes" id="UP001391051">
    <property type="component" value="Unassembled WGS sequence"/>
</dbReference>
<dbReference type="SMART" id="SM00906">
    <property type="entry name" value="Fungal_trans"/>
    <property type="match status" value="1"/>
</dbReference>
<feature type="region of interest" description="Disordered" evidence="4">
    <location>
        <begin position="770"/>
        <end position="820"/>
    </location>
</feature>
<feature type="region of interest" description="Disordered" evidence="4">
    <location>
        <begin position="582"/>
        <end position="611"/>
    </location>
</feature>
<evidence type="ECO:0000259" key="5">
    <source>
        <dbReference type="SMART" id="SM00906"/>
    </source>
</evidence>
<sequence length="868" mass="94937">MQVPQTKVPPAAAVVGSAEQQPPGCQRGKNYDSRAPCRYCQTHGFACVTTQARKKRVFASVEESLRTRVGLLECLVRGLVPDAAATSADLSSMEGLRVFVNRPPVGEIDESSGRTKIAADPTQQQPTHEDKEAEKMPVLRDQQGQMQYIGPASSYIFQIRMRALLAGRDSHGRSQQGQFFLFANHAADKDWVGKVADLGREMSSAGRTSPWGESPASDNGSSETDGSSSDADDDGEREASIQADESFLSGTVPDRLVDAFFERIHPDFPVLSEDCFRRKYERFRRQQKPAHSASSSSNADIDASWICSLLCILILARRTVPLDDNDNDNVLALSLARGQEAEDRWWRKVQALLLAALHLNNTNNKDSCWTLTGAAVRIGIAIGLHRDDAKFQWQHGGVASSETAATPQNPGLLLRIRLWWTLYQFELMQAASLDRPSAVCDASCSTNSASIQPLNGNTQGVDVTIEYYSTRLLRMLSQACRVVRIMNNSSSSTNGEVAEDTYNGPLSPAASLIRDMRRWRDNLPRELSQQAATTVASNNHKQESGDLMTPRSRRTLLLMHVQYHHILCVVTRNPMLTLTSRLYDNSNNSTTTNTKNDGQKKQPRPDTLGVPEGGGSCNAFLADVCLDAAQASARLLLRLDADGLFDQATWWDFYFLYQAAQVLVLGVMYDAKRGGNRQGSDGNNNNSRLNTSRALLRSCAELAGRVARNPLVPGTIHRFAVVVGELVGLVEDFIRGPAVGISPTAAAGLTIATTNVPSSASSCFPVAENVGPHQQPPSYNHHKEIQHPDGDDSASQMDIDPAPIFQEGTTGLHHPEVGDDMTLAETPSDMQFPADMAAHFGFPDGSWTYREGQWNDFSSMILGGEYGP</sequence>
<gene>
    <name evidence="6" type="ORF">PG986_008652</name>
</gene>
<evidence type="ECO:0000256" key="3">
    <source>
        <dbReference type="ARBA" id="ARBA00023242"/>
    </source>
</evidence>
<feature type="compositionally biased region" description="Low complexity" evidence="4">
    <location>
        <begin position="217"/>
        <end position="229"/>
    </location>
</feature>
<dbReference type="CDD" id="cd12148">
    <property type="entry name" value="fungal_TF_MHR"/>
    <property type="match status" value="1"/>
</dbReference>
<feature type="region of interest" description="Disordered" evidence="4">
    <location>
        <begin position="1"/>
        <end position="28"/>
    </location>
</feature>
<dbReference type="Pfam" id="PF04082">
    <property type="entry name" value="Fungal_trans"/>
    <property type="match status" value="1"/>
</dbReference>
<dbReference type="GeneID" id="92077936"/>
<reference evidence="6 7" key="1">
    <citation type="submission" date="2023-01" db="EMBL/GenBank/DDBJ databases">
        <title>Analysis of 21 Apiospora genomes using comparative genomics revels a genus with tremendous synthesis potential of carbohydrate active enzymes and secondary metabolites.</title>
        <authorList>
            <person name="Sorensen T."/>
        </authorList>
    </citation>
    <scope>NUCLEOTIDE SEQUENCE [LARGE SCALE GENOMIC DNA]</scope>
    <source>
        <strain evidence="6 7">CBS 24483</strain>
    </source>
</reference>
<dbReference type="InterPro" id="IPR007219">
    <property type="entry name" value="XnlR_reg_dom"/>
</dbReference>
<dbReference type="RefSeq" id="XP_066697272.1">
    <property type="nucleotide sequence ID" value="XM_066844874.1"/>
</dbReference>
<keyword evidence="7" id="KW-1185">Reference proteome</keyword>
<feature type="region of interest" description="Disordered" evidence="4">
    <location>
        <begin position="202"/>
        <end position="244"/>
    </location>
</feature>
<dbReference type="PANTHER" id="PTHR47424">
    <property type="entry name" value="REGULATORY PROTEIN GAL4"/>
    <property type="match status" value="1"/>
</dbReference>
<feature type="region of interest" description="Disordered" evidence="4">
    <location>
        <begin position="104"/>
        <end position="134"/>
    </location>
</feature>
<dbReference type="EMBL" id="JAQQWE010000006">
    <property type="protein sequence ID" value="KAK7947766.1"/>
    <property type="molecule type" value="Genomic_DNA"/>
</dbReference>
<keyword evidence="2" id="KW-0804">Transcription</keyword>
<feature type="compositionally biased region" description="Basic and acidic residues" evidence="4">
    <location>
        <begin position="781"/>
        <end position="790"/>
    </location>
</feature>
<feature type="compositionally biased region" description="Low complexity" evidence="4">
    <location>
        <begin position="585"/>
        <end position="594"/>
    </location>
</feature>
<name>A0ABR1Q5D5_9PEZI</name>
<evidence type="ECO:0000313" key="7">
    <source>
        <dbReference type="Proteomes" id="UP001391051"/>
    </source>
</evidence>
<dbReference type="InterPro" id="IPR051127">
    <property type="entry name" value="Fungal_SecMet_Regulators"/>
</dbReference>
<proteinExistence type="predicted"/>
<evidence type="ECO:0000256" key="2">
    <source>
        <dbReference type="ARBA" id="ARBA00023163"/>
    </source>
</evidence>
<evidence type="ECO:0000313" key="6">
    <source>
        <dbReference type="EMBL" id="KAK7947766.1"/>
    </source>
</evidence>
<organism evidence="6 7">
    <name type="scientific">Apiospora aurea</name>
    <dbReference type="NCBI Taxonomy" id="335848"/>
    <lineage>
        <taxon>Eukaryota</taxon>
        <taxon>Fungi</taxon>
        <taxon>Dikarya</taxon>
        <taxon>Ascomycota</taxon>
        <taxon>Pezizomycotina</taxon>
        <taxon>Sordariomycetes</taxon>
        <taxon>Xylariomycetidae</taxon>
        <taxon>Amphisphaeriales</taxon>
        <taxon>Apiosporaceae</taxon>
        <taxon>Apiospora</taxon>
    </lineage>
</organism>
<protein>
    <recommendedName>
        <fullName evidence="5">Xylanolytic transcriptional activator regulatory domain-containing protein</fullName>
    </recommendedName>
</protein>
<keyword evidence="3" id="KW-0539">Nucleus</keyword>
<dbReference type="PANTHER" id="PTHR47424:SF6">
    <property type="entry name" value="PROLINE UTILIZATION TRANS-ACTIVATOR"/>
    <property type="match status" value="1"/>
</dbReference>
<comment type="caution">
    <text evidence="6">The sequence shown here is derived from an EMBL/GenBank/DDBJ whole genome shotgun (WGS) entry which is preliminary data.</text>
</comment>
<keyword evidence="1" id="KW-0805">Transcription regulation</keyword>
<feature type="domain" description="Xylanolytic transcriptional activator regulatory" evidence="5">
    <location>
        <begin position="368"/>
        <end position="455"/>
    </location>
</feature>
<accession>A0ABR1Q5D5</accession>